<evidence type="ECO:0000256" key="6">
    <source>
        <dbReference type="ARBA" id="ARBA00049360"/>
    </source>
</evidence>
<dbReference type="InterPro" id="IPR043129">
    <property type="entry name" value="ATPase_NBD"/>
</dbReference>
<dbReference type="Pfam" id="PF00022">
    <property type="entry name" value="Actin"/>
    <property type="match status" value="1"/>
</dbReference>
<dbReference type="GO" id="GO:0005856">
    <property type="term" value="C:cytoskeleton"/>
    <property type="evidence" value="ECO:0007669"/>
    <property type="project" value="UniProtKB-SubCell"/>
</dbReference>
<sequence length="376" mass="42023">MEVDEQAVVVLDIGTHKSKCGFAGDDAPRSVFQTVVGKPRVPGIMIGMDMRDAYVGQEALGMRGLLNMSKPMEDRQVSSWEDISKVWHHAFYNELKVAPEEHTVLLSEPPLNPPQKKEKIMELMFEEFTVKSYYSVIGATLGLFAAGRTIGIVVDSGEGGTHTVPVYEGYSCIHAINKLKFAGGEMTNYLRDLLDERGYSFTTPKEIDIVRDIKEKLCIVGEEMSHEIKAEESHYSSSDVYYELPDNNTILIKGERYKAAEGLFNPGLYGIRDDGVHHKVYQSIMKCDQDIRKELYDHILLVGGTTLVSGLKERLRKDVQSLAPLGTKPVVIDPPEREFAVWVGGSILASLSSFQKMCISKQAYEEQGARIIHIKC</sequence>
<dbReference type="SMART" id="SM00268">
    <property type="entry name" value="ACTIN"/>
    <property type="match status" value="1"/>
</dbReference>
<keyword evidence="2" id="KW-0963">Cytoplasm</keyword>
<comment type="subcellular location">
    <subcellularLocation>
        <location evidence="1">Cytoplasm</location>
        <location evidence="1">Cytoskeleton</location>
    </subcellularLocation>
</comment>
<dbReference type="Gene3D" id="3.90.640.10">
    <property type="entry name" value="Actin, Chain A, domain 4"/>
    <property type="match status" value="1"/>
</dbReference>
<gene>
    <name evidence="8" type="ORF">SteCoe_31261</name>
</gene>
<dbReference type="PRINTS" id="PR00190">
    <property type="entry name" value="ACTIN"/>
</dbReference>
<dbReference type="Proteomes" id="UP000187209">
    <property type="component" value="Unassembled WGS sequence"/>
</dbReference>
<keyword evidence="9" id="KW-1185">Reference proteome</keyword>
<keyword evidence="3" id="KW-0547">Nucleotide-binding</keyword>
<evidence type="ECO:0000256" key="1">
    <source>
        <dbReference type="ARBA" id="ARBA00004245"/>
    </source>
</evidence>
<dbReference type="OrthoDB" id="315427at2759"/>
<dbReference type="SUPFAM" id="SSF53067">
    <property type="entry name" value="Actin-like ATPase domain"/>
    <property type="match status" value="2"/>
</dbReference>
<dbReference type="GO" id="GO:0005524">
    <property type="term" value="F:ATP binding"/>
    <property type="evidence" value="ECO:0007669"/>
    <property type="project" value="UniProtKB-KW"/>
</dbReference>
<evidence type="ECO:0000256" key="4">
    <source>
        <dbReference type="ARBA" id="ARBA00022840"/>
    </source>
</evidence>
<name>A0A1R2B252_9CILI</name>
<dbReference type="PANTHER" id="PTHR11937">
    <property type="entry name" value="ACTIN"/>
    <property type="match status" value="1"/>
</dbReference>
<dbReference type="FunFam" id="3.90.640.10:FF:000007">
    <property type="entry name" value="Actin like 7B"/>
    <property type="match status" value="1"/>
</dbReference>
<evidence type="ECO:0000313" key="8">
    <source>
        <dbReference type="EMBL" id="OMJ70700.1"/>
    </source>
</evidence>
<dbReference type="InterPro" id="IPR004000">
    <property type="entry name" value="Actin"/>
</dbReference>
<protein>
    <submittedName>
        <fullName evidence="8">Uncharacterized protein</fullName>
    </submittedName>
</protein>
<evidence type="ECO:0000256" key="5">
    <source>
        <dbReference type="ARBA" id="ARBA00023212"/>
    </source>
</evidence>
<comment type="similarity">
    <text evidence="7">Belongs to the actin family.</text>
</comment>
<dbReference type="FunFam" id="3.30.420.40:FF:000148">
    <property type="entry name" value="Actin, alpha skeletal muscle"/>
    <property type="match status" value="1"/>
</dbReference>
<reference evidence="8 9" key="1">
    <citation type="submission" date="2016-11" db="EMBL/GenBank/DDBJ databases">
        <title>The macronuclear genome of Stentor coeruleus: a giant cell with tiny introns.</title>
        <authorList>
            <person name="Slabodnick M."/>
            <person name="Ruby J.G."/>
            <person name="Reiff S.B."/>
            <person name="Swart E.C."/>
            <person name="Gosai S."/>
            <person name="Prabakaran S."/>
            <person name="Witkowska E."/>
            <person name="Larue G.E."/>
            <person name="Fisher S."/>
            <person name="Freeman R.M."/>
            <person name="Gunawardena J."/>
            <person name="Chu W."/>
            <person name="Stover N.A."/>
            <person name="Gregory B.D."/>
            <person name="Nowacki M."/>
            <person name="Derisi J."/>
            <person name="Roy S.W."/>
            <person name="Marshall W.F."/>
            <person name="Sood P."/>
        </authorList>
    </citation>
    <scope>NUCLEOTIDE SEQUENCE [LARGE SCALE GENOMIC DNA]</scope>
    <source>
        <strain evidence="8">WM001</strain>
    </source>
</reference>
<dbReference type="EMBL" id="MPUH01001061">
    <property type="protein sequence ID" value="OMJ70700.1"/>
    <property type="molecule type" value="Genomic_DNA"/>
</dbReference>
<evidence type="ECO:0000256" key="2">
    <source>
        <dbReference type="ARBA" id="ARBA00022490"/>
    </source>
</evidence>
<proteinExistence type="inferred from homology"/>
<evidence type="ECO:0000313" key="9">
    <source>
        <dbReference type="Proteomes" id="UP000187209"/>
    </source>
</evidence>
<dbReference type="AlphaFoldDB" id="A0A1R2B252"/>
<keyword evidence="4" id="KW-0067">ATP-binding</keyword>
<evidence type="ECO:0000256" key="7">
    <source>
        <dbReference type="RuleBase" id="RU000487"/>
    </source>
</evidence>
<organism evidence="8 9">
    <name type="scientific">Stentor coeruleus</name>
    <dbReference type="NCBI Taxonomy" id="5963"/>
    <lineage>
        <taxon>Eukaryota</taxon>
        <taxon>Sar</taxon>
        <taxon>Alveolata</taxon>
        <taxon>Ciliophora</taxon>
        <taxon>Postciliodesmatophora</taxon>
        <taxon>Heterotrichea</taxon>
        <taxon>Heterotrichida</taxon>
        <taxon>Stentoridae</taxon>
        <taxon>Stentor</taxon>
    </lineage>
</organism>
<comment type="catalytic activity">
    <reaction evidence="6">
        <text>ATP + H2O = ADP + phosphate + H(+)</text>
        <dbReference type="Rhea" id="RHEA:13065"/>
        <dbReference type="ChEBI" id="CHEBI:15377"/>
        <dbReference type="ChEBI" id="CHEBI:15378"/>
        <dbReference type="ChEBI" id="CHEBI:30616"/>
        <dbReference type="ChEBI" id="CHEBI:43474"/>
        <dbReference type="ChEBI" id="CHEBI:456216"/>
    </reaction>
</comment>
<keyword evidence="5" id="KW-0206">Cytoskeleton</keyword>
<evidence type="ECO:0000256" key="3">
    <source>
        <dbReference type="ARBA" id="ARBA00022741"/>
    </source>
</evidence>
<accession>A0A1R2B252</accession>
<dbReference type="Gene3D" id="3.30.420.40">
    <property type="match status" value="2"/>
</dbReference>
<comment type="caution">
    <text evidence="8">The sequence shown here is derived from an EMBL/GenBank/DDBJ whole genome shotgun (WGS) entry which is preliminary data.</text>
</comment>